<dbReference type="AlphaFoldDB" id="A0A267MKD5"/>
<gene>
    <name evidence="2" type="ORF">CCE28_08110</name>
</gene>
<dbReference type="OrthoDB" id="9796595at2"/>
<reference evidence="2 3" key="1">
    <citation type="submission" date="2017-06" db="EMBL/GenBank/DDBJ databases">
        <title>Draft genome sequence of anaerobic fermentative bacterium Anaeromicrobium sediminis DY2726D isolated from West Pacific Ocean sediments.</title>
        <authorList>
            <person name="Zeng X."/>
        </authorList>
    </citation>
    <scope>NUCLEOTIDE SEQUENCE [LARGE SCALE GENOMIC DNA]</scope>
    <source>
        <strain evidence="2 3">DY2726D</strain>
    </source>
</reference>
<feature type="domain" description="YheO-like" evidence="1">
    <location>
        <begin position="2"/>
        <end position="30"/>
    </location>
</feature>
<protein>
    <recommendedName>
        <fullName evidence="1">YheO-like domain-containing protein</fullName>
    </recommendedName>
</protein>
<dbReference type="Proteomes" id="UP000216024">
    <property type="component" value="Unassembled WGS sequence"/>
</dbReference>
<evidence type="ECO:0000313" key="2">
    <source>
        <dbReference type="EMBL" id="PAB59907.1"/>
    </source>
</evidence>
<comment type="caution">
    <text evidence="2">The sequence shown here is derived from an EMBL/GenBank/DDBJ whole genome shotgun (WGS) entry which is preliminary data.</text>
</comment>
<dbReference type="InterPro" id="IPR013559">
    <property type="entry name" value="YheO"/>
</dbReference>
<name>A0A267MKD5_9FIRM</name>
<organism evidence="2 3">
    <name type="scientific">Anaeromicrobium sediminis</name>
    <dbReference type="NCBI Taxonomy" id="1478221"/>
    <lineage>
        <taxon>Bacteria</taxon>
        <taxon>Bacillati</taxon>
        <taxon>Bacillota</taxon>
        <taxon>Clostridia</taxon>
        <taxon>Peptostreptococcales</taxon>
        <taxon>Thermotaleaceae</taxon>
        <taxon>Anaeromicrobium</taxon>
    </lineage>
</organism>
<proteinExistence type="predicted"/>
<keyword evidence="3" id="KW-1185">Reference proteome</keyword>
<sequence>MKNEKILISFSCFIKDDNNKIVGMLCVNIDEHFGNNNIVANMELNTKDIFY</sequence>
<accession>A0A267MKD5</accession>
<dbReference type="EMBL" id="NIBG01000005">
    <property type="protein sequence ID" value="PAB59907.1"/>
    <property type="molecule type" value="Genomic_DNA"/>
</dbReference>
<dbReference type="Pfam" id="PF08348">
    <property type="entry name" value="PAS_6"/>
    <property type="match status" value="1"/>
</dbReference>
<evidence type="ECO:0000313" key="3">
    <source>
        <dbReference type="Proteomes" id="UP000216024"/>
    </source>
</evidence>
<evidence type="ECO:0000259" key="1">
    <source>
        <dbReference type="Pfam" id="PF08348"/>
    </source>
</evidence>